<accession>A0AA34RE69</accession>
<comment type="similarity">
    <text evidence="1">Belongs to the short-chain dehydrogenases/reductases (SDR) family.</text>
</comment>
<dbReference type="GeneID" id="99719033"/>
<dbReference type="InterPro" id="IPR036291">
    <property type="entry name" value="NAD(P)-bd_dom_sf"/>
</dbReference>
<keyword evidence="2" id="KW-0560">Oxidoreductase</keyword>
<dbReference type="InterPro" id="IPR002347">
    <property type="entry name" value="SDR_fam"/>
</dbReference>
<keyword evidence="5" id="KW-1185">Reference proteome</keyword>
<dbReference type="GO" id="GO:0016491">
    <property type="term" value="F:oxidoreductase activity"/>
    <property type="evidence" value="ECO:0007669"/>
    <property type="project" value="UniProtKB-KW"/>
</dbReference>
<dbReference type="PANTHER" id="PTHR43477:SF1">
    <property type="entry name" value="DIHYDROANTICAPSIN 7-DEHYDROGENASE"/>
    <property type="match status" value="1"/>
</dbReference>
<gene>
    <name evidence="4" type="ordered locus">G5S_1097</name>
</gene>
<name>A0AA34RE69_CHLPE</name>
<dbReference type="EMBL" id="CP002608">
    <property type="protein sequence ID" value="AEB42010.1"/>
    <property type="molecule type" value="Genomic_DNA"/>
</dbReference>
<dbReference type="Proteomes" id="UP000008305">
    <property type="component" value="Chromosome"/>
</dbReference>
<dbReference type="Pfam" id="PF13561">
    <property type="entry name" value="adh_short_C2"/>
    <property type="match status" value="1"/>
</dbReference>
<sequence length="271" mass="30250">MKKNYLLFLILALPFGCFAEQKVNPLVILTGATGQLGSPIAHHLHANYSLFLIGRQPQKLLTLQQNLPNSQTLPLDYTSPKFLHAYKHTLEKLTQKVHSLIIITPRPEWHTPLQDIDTWQKTLLITFSAQAALIKATLPYMEKQSSILIIAGTTSIQLQPQYGLSCILRRMWTTYAKALSHELGPQGIRVNSLSPGVVFTPFHKKRLSDLAYINNRSIEEEIACEATSIPLRRFCEVTDVATSAEFLISQQASFISGINLILDGGFSVALN</sequence>
<dbReference type="SUPFAM" id="SSF51735">
    <property type="entry name" value="NAD(P)-binding Rossmann-fold domains"/>
    <property type="match status" value="1"/>
</dbReference>
<proteinExistence type="inferred from homology"/>
<evidence type="ECO:0000313" key="4">
    <source>
        <dbReference type="EMBL" id="AEB42010.1"/>
    </source>
</evidence>
<evidence type="ECO:0000313" key="5">
    <source>
        <dbReference type="Proteomes" id="UP000008305"/>
    </source>
</evidence>
<dbReference type="InterPro" id="IPR051122">
    <property type="entry name" value="SDR_DHRS6-like"/>
</dbReference>
<evidence type="ECO:0000256" key="2">
    <source>
        <dbReference type="ARBA" id="ARBA00023002"/>
    </source>
</evidence>
<feature type="chain" id="PRO_5041367535" evidence="3">
    <location>
        <begin position="20"/>
        <end position="271"/>
    </location>
</feature>
<evidence type="ECO:0000256" key="1">
    <source>
        <dbReference type="ARBA" id="ARBA00006484"/>
    </source>
</evidence>
<dbReference type="RefSeq" id="WP_013713088.1">
    <property type="nucleotide sequence ID" value="NC_015408.1"/>
</dbReference>
<reference evidence="4 5" key="1">
    <citation type="journal article" date="2011" name="J. Bacteriol.">
        <title>Genome sequence of the obligate intracellular animal pathogen Chlamydia pecorum E58.</title>
        <authorList>
            <person name="Mojica S."/>
            <person name="Huot Creasy H."/>
            <person name="Daugherty S."/>
            <person name="Read T.D."/>
            <person name="Kim T."/>
            <person name="Kaltenboeck B."/>
            <person name="Bavoil P."/>
            <person name="Myers G.S."/>
        </authorList>
    </citation>
    <scope>NUCLEOTIDE SEQUENCE [LARGE SCALE GENOMIC DNA]</scope>
    <source>
        <strain evidence="4 5">E58</strain>
    </source>
</reference>
<dbReference type="PRINTS" id="PR00081">
    <property type="entry name" value="GDHRDH"/>
</dbReference>
<dbReference type="PANTHER" id="PTHR43477">
    <property type="entry name" value="DIHYDROANTICAPSIN 7-DEHYDROGENASE"/>
    <property type="match status" value="1"/>
</dbReference>
<evidence type="ECO:0000256" key="3">
    <source>
        <dbReference type="SAM" id="SignalP"/>
    </source>
</evidence>
<dbReference type="AlphaFoldDB" id="A0AA34RE69"/>
<feature type="signal peptide" evidence="3">
    <location>
        <begin position="1"/>
        <end position="19"/>
    </location>
</feature>
<dbReference type="Gene3D" id="3.40.50.720">
    <property type="entry name" value="NAD(P)-binding Rossmann-like Domain"/>
    <property type="match status" value="1"/>
</dbReference>
<keyword evidence="3" id="KW-0732">Signal</keyword>
<organism evidence="4 5">
    <name type="scientific">Chlamydia pecorum (strain ATCC VR-628 / DSM 29919 / E58)</name>
    <name type="common">Chlamydophila pecorum</name>
    <dbReference type="NCBI Taxonomy" id="331635"/>
    <lineage>
        <taxon>Bacteria</taxon>
        <taxon>Pseudomonadati</taxon>
        <taxon>Chlamydiota</taxon>
        <taxon>Chlamydiia</taxon>
        <taxon>Chlamydiales</taxon>
        <taxon>Chlamydiaceae</taxon>
        <taxon>Chlamydia/Chlamydophila group</taxon>
        <taxon>Chlamydia</taxon>
    </lineage>
</organism>
<protein>
    <submittedName>
        <fullName evidence="4">Uncharacterized protein</fullName>
    </submittedName>
</protein>
<dbReference type="KEGG" id="cpm:G5S_1097"/>